<dbReference type="AlphaFoldDB" id="A0AAP0PHA9"/>
<dbReference type="Proteomes" id="UP001419268">
    <property type="component" value="Unassembled WGS sequence"/>
</dbReference>
<gene>
    <name evidence="1" type="ORF">Scep_010497</name>
</gene>
<sequence length="153" mass="16562">MWTIEKCGHMFAGGRAVYRHCLSSPCRLSSLPLKPSPSVVAASEALVVAAYEAFALCRRCLRSPRRLPSLPLKPSPSAIAASEALAVVRRCPSPAYIRHPMSVVMLWMHFGGSGGGGGVFNAVFNGSLLVLFNDFHKMSYGQSKRRGLKGKEE</sequence>
<dbReference type="EMBL" id="JBBNAG010000004">
    <property type="protein sequence ID" value="KAK9140816.1"/>
    <property type="molecule type" value="Genomic_DNA"/>
</dbReference>
<accession>A0AAP0PHA9</accession>
<organism evidence="1 2">
    <name type="scientific">Stephania cephalantha</name>
    <dbReference type="NCBI Taxonomy" id="152367"/>
    <lineage>
        <taxon>Eukaryota</taxon>
        <taxon>Viridiplantae</taxon>
        <taxon>Streptophyta</taxon>
        <taxon>Embryophyta</taxon>
        <taxon>Tracheophyta</taxon>
        <taxon>Spermatophyta</taxon>
        <taxon>Magnoliopsida</taxon>
        <taxon>Ranunculales</taxon>
        <taxon>Menispermaceae</taxon>
        <taxon>Menispermoideae</taxon>
        <taxon>Cissampelideae</taxon>
        <taxon>Stephania</taxon>
    </lineage>
</organism>
<evidence type="ECO:0000313" key="2">
    <source>
        <dbReference type="Proteomes" id="UP001419268"/>
    </source>
</evidence>
<name>A0AAP0PHA9_9MAGN</name>
<comment type="caution">
    <text evidence="1">The sequence shown here is derived from an EMBL/GenBank/DDBJ whole genome shotgun (WGS) entry which is preliminary data.</text>
</comment>
<evidence type="ECO:0000313" key="1">
    <source>
        <dbReference type="EMBL" id="KAK9140816.1"/>
    </source>
</evidence>
<protein>
    <submittedName>
        <fullName evidence="1">Uncharacterized protein</fullName>
    </submittedName>
</protein>
<proteinExistence type="predicted"/>
<keyword evidence="2" id="KW-1185">Reference proteome</keyword>
<reference evidence="1 2" key="1">
    <citation type="submission" date="2024-01" db="EMBL/GenBank/DDBJ databases">
        <title>Genome assemblies of Stephania.</title>
        <authorList>
            <person name="Yang L."/>
        </authorList>
    </citation>
    <scope>NUCLEOTIDE SEQUENCE [LARGE SCALE GENOMIC DNA]</scope>
    <source>
        <strain evidence="1">JXDWG</strain>
        <tissue evidence="1">Leaf</tissue>
    </source>
</reference>